<sequence length="67" mass="7213">MRSVGTFEGLLEAFSYAARMCNGVVSDRMTSRKAAITLGFAAGAMAKFGTVAYMIKEREGPSEDARE</sequence>
<dbReference type="AlphaFoldDB" id="A0A836BP06"/>
<dbReference type="EMBL" id="JAEHOE010000172">
    <property type="protein sequence ID" value="KAG2483565.1"/>
    <property type="molecule type" value="Genomic_DNA"/>
</dbReference>
<comment type="caution">
    <text evidence="1">The sequence shown here is derived from an EMBL/GenBank/DDBJ whole genome shotgun (WGS) entry which is preliminary data.</text>
</comment>
<name>A0A836BP06_9CHLO</name>
<evidence type="ECO:0000313" key="2">
    <source>
        <dbReference type="Proteomes" id="UP000612055"/>
    </source>
</evidence>
<keyword evidence="2" id="KW-1185">Reference proteome</keyword>
<dbReference type="PANTHER" id="PTHR23518">
    <property type="entry name" value="C-METHYLTRANSFERASE"/>
    <property type="match status" value="1"/>
</dbReference>
<gene>
    <name evidence="1" type="ORF">HYH03_017572</name>
</gene>
<protein>
    <submittedName>
        <fullName evidence="1">Uncharacterized protein</fullName>
    </submittedName>
</protein>
<dbReference type="PANTHER" id="PTHR23518:SF2">
    <property type="entry name" value="MAJOR FACILITATOR SUPERFAMILY TRANSPORTER"/>
    <property type="match status" value="1"/>
</dbReference>
<organism evidence="1 2">
    <name type="scientific">Edaphochlamys debaryana</name>
    <dbReference type="NCBI Taxonomy" id="47281"/>
    <lineage>
        <taxon>Eukaryota</taxon>
        <taxon>Viridiplantae</taxon>
        <taxon>Chlorophyta</taxon>
        <taxon>core chlorophytes</taxon>
        <taxon>Chlorophyceae</taxon>
        <taxon>CS clade</taxon>
        <taxon>Chlamydomonadales</taxon>
        <taxon>Chlamydomonadales incertae sedis</taxon>
        <taxon>Edaphochlamys</taxon>
    </lineage>
</organism>
<accession>A0A836BP06</accession>
<proteinExistence type="predicted"/>
<reference evidence="1" key="1">
    <citation type="journal article" date="2020" name="bioRxiv">
        <title>Comparative genomics of Chlamydomonas.</title>
        <authorList>
            <person name="Craig R.J."/>
            <person name="Hasan A.R."/>
            <person name="Ness R.W."/>
            <person name="Keightley P.D."/>
        </authorList>
    </citation>
    <scope>NUCLEOTIDE SEQUENCE</scope>
    <source>
        <strain evidence="1">CCAP 11/70</strain>
    </source>
</reference>
<dbReference type="OrthoDB" id="10560249at2759"/>
<dbReference type="Proteomes" id="UP000612055">
    <property type="component" value="Unassembled WGS sequence"/>
</dbReference>
<evidence type="ECO:0000313" key="1">
    <source>
        <dbReference type="EMBL" id="KAG2483565.1"/>
    </source>
</evidence>